<keyword evidence="4" id="KW-1185">Reference proteome</keyword>
<feature type="region of interest" description="Disordered" evidence="1">
    <location>
        <begin position="1"/>
        <end position="22"/>
    </location>
</feature>
<dbReference type="Proteomes" id="UP000321685">
    <property type="component" value="Unassembled WGS sequence"/>
</dbReference>
<comment type="caution">
    <text evidence="3">The sequence shown here is derived from an EMBL/GenBank/DDBJ whole genome shotgun (WGS) entry which is preliminary data.</text>
</comment>
<dbReference type="OrthoDB" id="4190452at2"/>
<dbReference type="EMBL" id="BJVJ01000014">
    <property type="protein sequence ID" value="GEL22943.1"/>
    <property type="molecule type" value="Genomic_DNA"/>
</dbReference>
<name>A0A511DEU6_9PSEU</name>
<gene>
    <name evidence="3" type="ORF">PSU4_18970</name>
</gene>
<dbReference type="Pfam" id="PF19809">
    <property type="entry name" value="DUF6292"/>
    <property type="match status" value="1"/>
</dbReference>
<evidence type="ECO:0000256" key="1">
    <source>
        <dbReference type="SAM" id="MobiDB-lite"/>
    </source>
</evidence>
<dbReference type="RefSeq" id="WP_147105119.1">
    <property type="nucleotide sequence ID" value="NZ_BJVJ01000014.1"/>
</dbReference>
<dbReference type="InterPro" id="IPR046259">
    <property type="entry name" value="DUF6292"/>
</dbReference>
<evidence type="ECO:0000313" key="4">
    <source>
        <dbReference type="Proteomes" id="UP000321685"/>
    </source>
</evidence>
<evidence type="ECO:0000259" key="2">
    <source>
        <dbReference type="Pfam" id="PF19809"/>
    </source>
</evidence>
<protein>
    <recommendedName>
        <fullName evidence="2">DUF6292 domain-containing protein</fullName>
    </recommendedName>
</protein>
<evidence type="ECO:0000313" key="3">
    <source>
        <dbReference type="EMBL" id="GEL22943.1"/>
    </source>
</evidence>
<organism evidence="3 4">
    <name type="scientific">Pseudonocardia sulfidoxydans NBRC 16205</name>
    <dbReference type="NCBI Taxonomy" id="1223511"/>
    <lineage>
        <taxon>Bacteria</taxon>
        <taxon>Bacillati</taxon>
        <taxon>Actinomycetota</taxon>
        <taxon>Actinomycetes</taxon>
        <taxon>Pseudonocardiales</taxon>
        <taxon>Pseudonocardiaceae</taxon>
        <taxon>Pseudonocardia</taxon>
    </lineage>
</organism>
<feature type="domain" description="DUF6292" evidence="2">
    <location>
        <begin position="98"/>
        <end position="145"/>
    </location>
</feature>
<sequence>MSTTSAHPDTLELRRADVQGPSHDPAVAEHCVERYVGAVVHALGQRGVLACPPQRTGEAGGLTRSVLIDCTALRITTWENRGRRDPRASLGAVLQPGRARPVSIVWDERVGWSAELGRAPTARSVRYRHPDPFPAPGQIAEFVSDLAMADGHTPSSP</sequence>
<proteinExistence type="predicted"/>
<dbReference type="AlphaFoldDB" id="A0A511DEU6"/>
<accession>A0A511DEU6</accession>
<reference evidence="3 4" key="1">
    <citation type="submission" date="2019-07" db="EMBL/GenBank/DDBJ databases">
        <title>Whole genome shotgun sequence of Pseudonocardia sulfidoxydans NBRC 16205.</title>
        <authorList>
            <person name="Hosoyama A."/>
            <person name="Uohara A."/>
            <person name="Ohji S."/>
            <person name="Ichikawa N."/>
        </authorList>
    </citation>
    <scope>NUCLEOTIDE SEQUENCE [LARGE SCALE GENOMIC DNA]</scope>
    <source>
        <strain evidence="3 4">NBRC 16205</strain>
    </source>
</reference>